<dbReference type="EMBL" id="LSSL01000728">
    <property type="protein sequence ID" value="OLY83841.1"/>
    <property type="molecule type" value="Genomic_DNA"/>
</dbReference>
<dbReference type="Proteomes" id="UP000187455">
    <property type="component" value="Unassembled WGS sequence"/>
</dbReference>
<evidence type="ECO:0000313" key="2">
    <source>
        <dbReference type="Proteomes" id="UP000187455"/>
    </source>
</evidence>
<dbReference type="OrthoDB" id="5669568at2759"/>
<proteinExistence type="predicted"/>
<keyword evidence="2" id="KW-1185">Reference proteome</keyword>
<comment type="caution">
    <text evidence="1">The sequence shown here is derived from an EMBL/GenBank/DDBJ whole genome shotgun (WGS) entry which is preliminary data.</text>
</comment>
<name>A0A1R0H3Z1_9FUNG</name>
<gene>
    <name evidence="1" type="ORF">AYI68_g2008</name>
</gene>
<protein>
    <submittedName>
        <fullName evidence="1">Uncharacterized protein</fullName>
    </submittedName>
</protein>
<organism evidence="1 2">
    <name type="scientific">Smittium mucronatum</name>
    <dbReference type="NCBI Taxonomy" id="133383"/>
    <lineage>
        <taxon>Eukaryota</taxon>
        <taxon>Fungi</taxon>
        <taxon>Fungi incertae sedis</taxon>
        <taxon>Zoopagomycota</taxon>
        <taxon>Kickxellomycotina</taxon>
        <taxon>Harpellomycetes</taxon>
        <taxon>Harpellales</taxon>
        <taxon>Legeriomycetaceae</taxon>
        <taxon>Smittium</taxon>
    </lineage>
</organism>
<dbReference type="STRING" id="133383.A0A1R0H3Z1"/>
<sequence length="287" mass="33227">MAEIKLNSLICNMREKISNLDQNIQQKFMDRLGTNNQDEYSKYTAKIVSFDKEKTAIKNELSILQRTLTKHIQPLIEEKDQSKDLYTNNTEDLYYVPNSMPKFRTGKNPINDIDEFISAFENCMRMNGLAPDVHGARLIASCLEYTDLQWLRNRVPASLVWVYMIPIMREIFGDPEKESKFLLSMWNMKPFNSESVTQFSKRFQKAFNGANLPNTDQGAVKKFIMCLPDTIKWSIEAAIIEKRLSSDFISVSQFSMRFSNSNSAISEYSGEKKISNVKKKKKLLYLS</sequence>
<evidence type="ECO:0000313" key="1">
    <source>
        <dbReference type="EMBL" id="OLY83841.1"/>
    </source>
</evidence>
<reference evidence="1 2" key="1">
    <citation type="journal article" date="2016" name="Mol. Biol. Evol.">
        <title>Genome-Wide Survey of Gut Fungi (Harpellales) Reveals the First Horizontally Transferred Ubiquitin Gene from a Mosquito Host.</title>
        <authorList>
            <person name="Wang Y."/>
            <person name="White M.M."/>
            <person name="Kvist S."/>
            <person name="Moncalvo J.M."/>
        </authorList>
    </citation>
    <scope>NUCLEOTIDE SEQUENCE [LARGE SCALE GENOMIC DNA]</scope>
    <source>
        <strain evidence="1 2">ALG-7-W6</strain>
    </source>
</reference>
<accession>A0A1R0H3Z1</accession>
<dbReference type="AlphaFoldDB" id="A0A1R0H3Z1"/>